<gene>
    <name evidence="16" type="primary">flhF</name>
    <name evidence="16" type="ORF">BR63_05155</name>
</gene>
<dbReference type="GO" id="GO:0005047">
    <property type="term" value="F:signal recognition particle binding"/>
    <property type="evidence" value="ECO:0007669"/>
    <property type="project" value="TreeGrafter"/>
</dbReference>
<evidence type="ECO:0000256" key="11">
    <source>
        <dbReference type="ARBA" id="ARBA00023225"/>
    </source>
</evidence>
<evidence type="ECO:0000256" key="8">
    <source>
        <dbReference type="ARBA" id="ARBA00022927"/>
    </source>
</evidence>
<dbReference type="NCBIfam" id="TIGR03499">
    <property type="entry name" value="FlhF"/>
    <property type="match status" value="1"/>
</dbReference>
<dbReference type="FunFam" id="3.40.50.300:FF:000695">
    <property type="entry name" value="Flagellar biosynthesis regulator FlhF"/>
    <property type="match status" value="1"/>
</dbReference>
<protein>
    <recommendedName>
        <fullName evidence="3 13">Flagellar biosynthesis protein FlhF</fullName>
    </recommendedName>
</protein>
<keyword evidence="11" id="KW-1006">Bacterial flagellum protein export</keyword>
<dbReference type="PANTHER" id="PTHR43134">
    <property type="entry name" value="SIGNAL RECOGNITION PARTICLE RECEPTOR SUBUNIT ALPHA"/>
    <property type="match status" value="1"/>
</dbReference>
<evidence type="ECO:0000256" key="2">
    <source>
        <dbReference type="ARBA" id="ARBA00008531"/>
    </source>
</evidence>
<evidence type="ECO:0000256" key="9">
    <source>
        <dbReference type="ARBA" id="ARBA00023134"/>
    </source>
</evidence>
<dbReference type="InterPro" id="IPR020006">
    <property type="entry name" value="FlhF"/>
</dbReference>
<evidence type="ECO:0000256" key="4">
    <source>
        <dbReference type="ARBA" id="ARBA00022448"/>
    </source>
</evidence>
<dbReference type="GO" id="GO:0015031">
    <property type="term" value="P:protein transport"/>
    <property type="evidence" value="ECO:0007669"/>
    <property type="project" value="UniProtKB-KW"/>
</dbReference>
<comment type="similarity">
    <text evidence="2">Belongs to the GTP-binding SRP family.</text>
</comment>
<evidence type="ECO:0000313" key="17">
    <source>
        <dbReference type="Proteomes" id="UP000515847"/>
    </source>
</evidence>
<dbReference type="GO" id="GO:0003924">
    <property type="term" value="F:GTPase activity"/>
    <property type="evidence" value="ECO:0007669"/>
    <property type="project" value="UniProtKB-UniRule"/>
</dbReference>
<dbReference type="InterPro" id="IPR027417">
    <property type="entry name" value="P-loop_NTPase"/>
</dbReference>
<organism evidence="16 17">
    <name type="scientific">Thermanaerosceptrum fracticalcis</name>
    <dbReference type="NCBI Taxonomy" id="1712410"/>
    <lineage>
        <taxon>Bacteria</taxon>
        <taxon>Bacillati</taxon>
        <taxon>Bacillota</taxon>
        <taxon>Clostridia</taxon>
        <taxon>Eubacteriales</taxon>
        <taxon>Peptococcaceae</taxon>
        <taxon>Thermanaerosceptrum</taxon>
    </lineage>
</organism>
<dbReference type="CDD" id="cd17873">
    <property type="entry name" value="FlhF"/>
    <property type="match status" value="1"/>
</dbReference>
<evidence type="ECO:0000256" key="6">
    <source>
        <dbReference type="ARBA" id="ARBA00022741"/>
    </source>
</evidence>
<keyword evidence="8" id="KW-0653">Protein transport</keyword>
<dbReference type="SMART" id="SM00382">
    <property type="entry name" value="AAA"/>
    <property type="match status" value="1"/>
</dbReference>
<evidence type="ECO:0000259" key="14">
    <source>
        <dbReference type="SMART" id="SM00382"/>
    </source>
</evidence>
<keyword evidence="16" id="KW-0966">Cell projection</keyword>
<dbReference type="GO" id="GO:0005886">
    <property type="term" value="C:plasma membrane"/>
    <property type="evidence" value="ECO:0007669"/>
    <property type="project" value="UniProtKB-SubCell"/>
</dbReference>
<dbReference type="Pfam" id="PF00448">
    <property type="entry name" value="SRP54"/>
    <property type="match status" value="1"/>
</dbReference>
<dbReference type="OrthoDB" id="9778554at2"/>
<evidence type="ECO:0000256" key="12">
    <source>
        <dbReference type="ARBA" id="ARBA00025337"/>
    </source>
</evidence>
<keyword evidence="9" id="KW-0342">GTP-binding</keyword>
<feature type="domain" description="SRP54-type proteins GTP-binding" evidence="15">
    <location>
        <begin position="194"/>
        <end position="385"/>
    </location>
</feature>
<reference evidence="16 17" key="1">
    <citation type="journal article" date="2019" name="Front. Microbiol.">
        <title>Thermoanaerosceptrum fracticalcis gen. nov. sp. nov., a Novel Fumarate-Fermenting Microorganism From a Deep Fractured Carbonate Aquifer of the US Great Basin.</title>
        <authorList>
            <person name="Hamilton-Brehm S.D."/>
            <person name="Stewart L.E."/>
            <person name="Zavarin M."/>
            <person name="Caldwell M."/>
            <person name="Lawson P.A."/>
            <person name="Onstott T.C."/>
            <person name="Grzymski J."/>
            <person name="Neveux I."/>
            <person name="Lollar B.S."/>
            <person name="Russell C.E."/>
            <person name="Moser D.P."/>
        </authorList>
    </citation>
    <scope>NUCLEOTIDE SEQUENCE [LARGE SCALE GENOMIC DNA]</scope>
    <source>
        <strain evidence="16 17">DRI-13</strain>
    </source>
</reference>
<dbReference type="AlphaFoldDB" id="A0A7G6E0Z7"/>
<evidence type="ECO:0000256" key="13">
    <source>
        <dbReference type="NCBIfam" id="TIGR03499"/>
    </source>
</evidence>
<dbReference type="GO" id="GO:0044781">
    <property type="term" value="P:bacterial-type flagellum organization"/>
    <property type="evidence" value="ECO:0007669"/>
    <property type="project" value="UniProtKB-UniRule"/>
</dbReference>
<evidence type="ECO:0000313" key="16">
    <source>
        <dbReference type="EMBL" id="QNB45751.1"/>
    </source>
</evidence>
<comment type="subcellular location">
    <subcellularLocation>
        <location evidence="1">Cell membrane</location>
        <topology evidence="1">Peripheral membrane protein</topology>
        <orientation evidence="1">Cytoplasmic side</orientation>
    </subcellularLocation>
</comment>
<dbReference type="EMBL" id="CP045798">
    <property type="protein sequence ID" value="QNB45751.1"/>
    <property type="molecule type" value="Genomic_DNA"/>
</dbReference>
<dbReference type="GO" id="GO:0005525">
    <property type="term" value="F:GTP binding"/>
    <property type="evidence" value="ECO:0007669"/>
    <property type="project" value="UniProtKB-UniRule"/>
</dbReference>
<keyword evidence="7" id="KW-1005">Bacterial flagellum biogenesis</keyword>
<keyword evidence="16" id="KW-0282">Flagellum</keyword>
<feature type="domain" description="AAA+ ATPase" evidence="14">
    <location>
        <begin position="193"/>
        <end position="336"/>
    </location>
</feature>
<dbReference type="KEGG" id="tfr:BR63_05155"/>
<accession>A0A7G6E0Z7</accession>
<dbReference type="SUPFAM" id="SSF52540">
    <property type="entry name" value="P-loop containing nucleoside triphosphate hydrolases"/>
    <property type="match status" value="1"/>
</dbReference>
<evidence type="ECO:0000256" key="1">
    <source>
        <dbReference type="ARBA" id="ARBA00004413"/>
    </source>
</evidence>
<dbReference type="GO" id="GO:0006614">
    <property type="term" value="P:SRP-dependent cotranslational protein targeting to membrane"/>
    <property type="evidence" value="ECO:0007669"/>
    <property type="project" value="UniProtKB-UniRule"/>
</dbReference>
<evidence type="ECO:0000259" key="15">
    <source>
        <dbReference type="SMART" id="SM00962"/>
    </source>
</evidence>
<proteinExistence type="inferred from homology"/>
<dbReference type="RefSeq" id="WP_034419731.1">
    <property type="nucleotide sequence ID" value="NZ_CP045798.1"/>
</dbReference>
<dbReference type="Gene3D" id="3.40.50.300">
    <property type="entry name" value="P-loop containing nucleotide triphosphate hydrolases"/>
    <property type="match status" value="1"/>
</dbReference>
<dbReference type="SMART" id="SM00962">
    <property type="entry name" value="SRP54"/>
    <property type="match status" value="1"/>
</dbReference>
<keyword evidence="4" id="KW-0813">Transport</keyword>
<evidence type="ECO:0000256" key="7">
    <source>
        <dbReference type="ARBA" id="ARBA00022795"/>
    </source>
</evidence>
<evidence type="ECO:0000256" key="3">
    <source>
        <dbReference type="ARBA" id="ARBA00014919"/>
    </source>
</evidence>
<dbReference type="InterPro" id="IPR000897">
    <property type="entry name" value="SRP54_GTPase_dom"/>
</dbReference>
<keyword evidence="10" id="KW-0472">Membrane</keyword>
<dbReference type="InterPro" id="IPR047040">
    <property type="entry name" value="FlhF__GTPase_dom"/>
</dbReference>
<comment type="function">
    <text evidence="12">Necessary for flagellar biosynthesis. May be involved in translocation of the flagellum.</text>
</comment>
<dbReference type="Gene3D" id="1.20.120.1380">
    <property type="entry name" value="Flagellar FlhF biosynthesis protein, N domain"/>
    <property type="match status" value="1"/>
</dbReference>
<evidence type="ECO:0000256" key="5">
    <source>
        <dbReference type="ARBA" id="ARBA00022475"/>
    </source>
</evidence>
<keyword evidence="17" id="KW-1185">Reference proteome</keyword>
<dbReference type="Proteomes" id="UP000515847">
    <property type="component" value="Chromosome"/>
</dbReference>
<keyword evidence="6" id="KW-0547">Nucleotide-binding</keyword>
<name>A0A7G6E0Z7_THEFR</name>
<dbReference type="PANTHER" id="PTHR43134:SF3">
    <property type="entry name" value="FLAGELLAR BIOSYNTHESIS PROTEIN FLHF"/>
    <property type="match status" value="1"/>
</dbReference>
<sequence length="386" mass="43663">MRVKRFVATNMQEAMAKVKNEMGNDAVILHTRHFKEGGFLGLFAKNYVEVTAALEQPKPNLQPVFQVAKSLVTRDEDRSDSETNPSVPLVKTSSLLTYELKEMKDLMQEMVEQIEQVAQMPQFPRLGQNLYQRLIKQEVEDKIARKIVKTMLQQVTLQPQLTPEQLEHIFLTNILKSLKKSKPIALGKDRQKRPLLCALVGPTGVGKTTTIAKLAAMYAIMERKKVALVTVDTYRIAAVEQLKTVGEIMGVPVRVVFTPQNLRECLGELTDKDIIFLDTAGRSHKNVMQITELKSYLEIANPDHTFLVLSSTAKYQDMLEIINTYLDLNINRLIFTKLDETSSFGPIYNIACRSKLPLSYFTTGQNIPDDIEIADPIKLAQLLVKE</sequence>
<evidence type="ECO:0000256" key="10">
    <source>
        <dbReference type="ARBA" id="ARBA00023136"/>
    </source>
</evidence>
<keyword evidence="16" id="KW-0969">Cilium</keyword>
<dbReference type="InterPro" id="IPR003593">
    <property type="entry name" value="AAA+_ATPase"/>
</dbReference>
<keyword evidence="5" id="KW-1003">Cell membrane</keyword>